<feature type="chain" id="PRO_5022065560" evidence="5">
    <location>
        <begin position="43"/>
        <end position="1233"/>
    </location>
</feature>
<sequence length="1233" mass="138078">MNNLPLSKRWSLIPQDPRFCKPLRIMKISTCLLFAFVTGVHAKSTAQKVTLNMKNARIEEALSAISKQSHLRVLYSENLNTKARISVNVKNASVEEALNAVLKSNNIEYKIIANTISVNSNVKNVNLTLPEEVQQQSINGTVKDKDGKGLSGATVTVKGTSVSTQTDEQGRFKINAPLTSTLVVRYIGYAGGEIAVEGRAIVPIILKPLDNQLDVVDVVSTGYQNIDRKLFTGATSKINAKDAERNGVPDITRMLEGQAAGVSVQNVSGTFGAAPKVRVRGATSLSGDNKPLWVVDGIILEDVVNISNEALSTGDANTLIGSSVAGLNPDDIQDFTILKDAAATAMYGARAMNGVIVVNTKKGRNTDGQPRVSYTGNFTTYLKPNYSQFDIMNSADQMSVILELQNKGYYTHSGSSRGKDGGVFYKMYNQLYDYDPLTDTYKLKNTQEDRLNFLSRYANANTDWFDLLFKNSLLQEHSVSVNSGTEKAQSYFSTSLMKDNGMTLGDNVSRYTANFRNNFKFSDKLSAEFLVTGSIRDQRSPGTLTRQSDPVYGSYSRDFDINPYSYSLNTSRMMTAYDENGELEYFVRNYAPFNIFNELEKNYLKLNMLDLKVQGGIKYKIIPQLTYSADGAYRYANSTRQHYILEGSNMAEAFRADYDATIANGNINLYKDPDDPNSLPVVVLPDGGFFNTTTNNIKNYYFRQNLEYDDTFSDIHRLNIFGSMEVRYTDRQNSNYEGIGYQYENGGLVNPNYRYFKKMIEGGDPYFGMDYNYDRFAAFMLRAAYSYKGKYSVNATGRYDGSNKMGKSNVARWLPTWNVSGAWHIDQEKFFENISHIVSGAAIRGTYGLTASMGNVANSAPVYYNQITYRPYESEKEAGVYISGLKNSELTWEKMYELNIGTDLSLFNKLDITFDWYKRNQFDLIGQILTSGIGGQYRKNANYADMKAHGVELTVAGNILKRTDGFNWRSSFNFGYNKNEITRLEVNPNIWNMVRAEGGQMVGGPQRGLYSITFDGLDPQYGYPTFIGTSGKKTTYVRLQDEVVDYLTYHGPVDPTLTGGFYNRFEYKNFSLSALFTFATGNYVRKQPAFSASYSDMYSMSKNMYNRWMIPGDEKITNIPSLIDPLTVTNDVKDENGANVNAVYPYNAYNYSTENVAKGDFIRLKNVSFSYTLPKSFVTKYKFSSAQISVVGNNIALLYSDKKLNGADPEFFNNGGVAMPIPKQYTISLKLGF</sequence>
<dbReference type="InterPro" id="IPR037066">
    <property type="entry name" value="Plug_dom_sf"/>
</dbReference>
<dbReference type="Pfam" id="PF07715">
    <property type="entry name" value="Plug"/>
    <property type="match status" value="1"/>
</dbReference>
<dbReference type="SUPFAM" id="SSF56935">
    <property type="entry name" value="Porins"/>
    <property type="match status" value="1"/>
</dbReference>
<dbReference type="Gene3D" id="3.55.50.30">
    <property type="match status" value="1"/>
</dbReference>
<dbReference type="InterPro" id="IPR012910">
    <property type="entry name" value="Plug_dom"/>
</dbReference>
<evidence type="ECO:0000256" key="2">
    <source>
        <dbReference type="ARBA" id="ARBA00023136"/>
    </source>
</evidence>
<keyword evidence="2 4" id="KW-0472">Membrane</keyword>
<comment type="similarity">
    <text evidence="4">Belongs to the TonB-dependent receptor family.</text>
</comment>
<evidence type="ECO:0000259" key="6">
    <source>
        <dbReference type="SMART" id="SM00965"/>
    </source>
</evidence>
<dbReference type="GO" id="GO:0009279">
    <property type="term" value="C:cell outer membrane"/>
    <property type="evidence" value="ECO:0007669"/>
    <property type="project" value="UniProtKB-SubCell"/>
</dbReference>
<evidence type="ECO:0000256" key="3">
    <source>
        <dbReference type="ARBA" id="ARBA00023237"/>
    </source>
</evidence>
<dbReference type="PROSITE" id="PS52016">
    <property type="entry name" value="TONB_DEPENDENT_REC_3"/>
    <property type="match status" value="1"/>
</dbReference>
<evidence type="ECO:0000313" key="7">
    <source>
        <dbReference type="EMBL" id="TWI16465.1"/>
    </source>
</evidence>
<feature type="domain" description="Secretin/TonB short N-terminal" evidence="6">
    <location>
        <begin position="71"/>
        <end position="121"/>
    </location>
</feature>
<keyword evidence="4" id="KW-1134">Transmembrane beta strand</keyword>
<dbReference type="Gene3D" id="2.170.130.10">
    <property type="entry name" value="TonB-dependent receptor, plug domain"/>
    <property type="match status" value="1"/>
</dbReference>
<feature type="signal peptide" evidence="5">
    <location>
        <begin position="1"/>
        <end position="42"/>
    </location>
</feature>
<dbReference type="Pfam" id="PF07660">
    <property type="entry name" value="STN"/>
    <property type="match status" value="1"/>
</dbReference>
<keyword evidence="1 4" id="KW-0813">Transport</keyword>
<dbReference type="NCBIfam" id="TIGR04057">
    <property type="entry name" value="SusC_RagA_signa"/>
    <property type="match status" value="1"/>
</dbReference>
<dbReference type="Proteomes" id="UP000315908">
    <property type="component" value="Unassembled WGS sequence"/>
</dbReference>
<dbReference type="InterPro" id="IPR023997">
    <property type="entry name" value="TonB-dep_OMP_SusC/RagA_CS"/>
</dbReference>
<evidence type="ECO:0000256" key="5">
    <source>
        <dbReference type="SAM" id="SignalP"/>
    </source>
</evidence>
<keyword evidence="5" id="KW-0732">Signal</keyword>
<gene>
    <name evidence="7" type="ORF">IQ31_04309</name>
</gene>
<evidence type="ECO:0000313" key="8">
    <source>
        <dbReference type="Proteomes" id="UP000315908"/>
    </source>
</evidence>
<reference evidence="7 8" key="1">
    <citation type="journal article" date="2015" name="Stand. Genomic Sci.">
        <title>Genomic Encyclopedia of Bacterial and Archaeal Type Strains, Phase III: the genomes of soil and plant-associated and newly described type strains.</title>
        <authorList>
            <person name="Whitman W.B."/>
            <person name="Woyke T."/>
            <person name="Klenk H.P."/>
            <person name="Zhou Y."/>
            <person name="Lilburn T.G."/>
            <person name="Beck B.J."/>
            <person name="De Vos P."/>
            <person name="Vandamme P."/>
            <person name="Eisen J.A."/>
            <person name="Garrity G."/>
            <person name="Hugenholtz P."/>
            <person name="Kyrpides N.C."/>
        </authorList>
    </citation>
    <scope>NUCLEOTIDE SEQUENCE [LARGE SCALE GENOMIC DNA]</scope>
    <source>
        <strain evidence="7 8">CGMCC 1.6855</strain>
    </source>
</reference>
<evidence type="ECO:0000256" key="1">
    <source>
        <dbReference type="ARBA" id="ARBA00022448"/>
    </source>
</evidence>
<dbReference type="SMART" id="SM00965">
    <property type="entry name" value="STN"/>
    <property type="match status" value="1"/>
</dbReference>
<proteinExistence type="inferred from homology"/>
<dbReference type="AlphaFoldDB" id="A0A562M955"/>
<dbReference type="SUPFAM" id="SSF49464">
    <property type="entry name" value="Carboxypeptidase regulatory domain-like"/>
    <property type="match status" value="1"/>
</dbReference>
<organism evidence="7 8">
    <name type="scientific">Sphingobacterium siyangense</name>
    <dbReference type="NCBI Taxonomy" id="459529"/>
    <lineage>
        <taxon>Bacteria</taxon>
        <taxon>Pseudomonadati</taxon>
        <taxon>Bacteroidota</taxon>
        <taxon>Sphingobacteriia</taxon>
        <taxon>Sphingobacteriales</taxon>
        <taxon>Sphingobacteriaceae</taxon>
        <taxon>Sphingobacterium</taxon>
    </lineage>
</organism>
<keyword evidence="4" id="KW-0812">Transmembrane</keyword>
<protein>
    <submittedName>
        <fullName evidence="7">TonB-linked SusC/RagA family outer membrane protein</fullName>
    </submittedName>
</protein>
<accession>A0A562M955</accession>
<dbReference type="InterPro" id="IPR008969">
    <property type="entry name" value="CarboxyPept-like_regulatory"/>
</dbReference>
<evidence type="ECO:0000256" key="4">
    <source>
        <dbReference type="PROSITE-ProRule" id="PRU01360"/>
    </source>
</evidence>
<dbReference type="Pfam" id="PF13715">
    <property type="entry name" value="CarbopepD_reg_2"/>
    <property type="match status" value="1"/>
</dbReference>
<dbReference type="InterPro" id="IPR023996">
    <property type="entry name" value="TonB-dep_OMP_SusC/RagA"/>
</dbReference>
<comment type="caution">
    <text evidence="7">The sequence shown here is derived from an EMBL/GenBank/DDBJ whole genome shotgun (WGS) entry which is preliminary data.</text>
</comment>
<dbReference type="NCBIfam" id="TIGR04056">
    <property type="entry name" value="OMP_RagA_SusC"/>
    <property type="match status" value="1"/>
</dbReference>
<dbReference type="EMBL" id="VLKR01000029">
    <property type="protein sequence ID" value="TWI16465.1"/>
    <property type="molecule type" value="Genomic_DNA"/>
</dbReference>
<comment type="subcellular location">
    <subcellularLocation>
        <location evidence="4">Cell outer membrane</location>
        <topology evidence="4">Multi-pass membrane protein</topology>
    </subcellularLocation>
</comment>
<dbReference type="InterPro" id="IPR011662">
    <property type="entry name" value="Secretin/TonB_short_N"/>
</dbReference>
<dbReference type="InterPro" id="IPR039426">
    <property type="entry name" value="TonB-dep_rcpt-like"/>
</dbReference>
<keyword evidence="3 4" id="KW-0998">Cell outer membrane</keyword>
<name>A0A562M955_9SPHI</name>
<dbReference type="Gene3D" id="2.60.40.1120">
    <property type="entry name" value="Carboxypeptidase-like, regulatory domain"/>
    <property type="match status" value="1"/>
</dbReference>